<dbReference type="CDD" id="cd00657">
    <property type="entry name" value="Ferritin_like"/>
    <property type="match status" value="1"/>
</dbReference>
<dbReference type="InterPro" id="IPR028082">
    <property type="entry name" value="Peripla_BP_I"/>
</dbReference>
<feature type="compositionally biased region" description="Low complexity" evidence="4">
    <location>
        <begin position="388"/>
        <end position="424"/>
    </location>
</feature>
<dbReference type="SUPFAM" id="SSF47413">
    <property type="entry name" value="lambda repressor-like DNA-binding domains"/>
    <property type="match status" value="1"/>
</dbReference>
<dbReference type="Gene3D" id="1.10.620.20">
    <property type="entry name" value="Ribonucleotide Reductase, subunit A"/>
    <property type="match status" value="1"/>
</dbReference>
<sequence length="847" mass="90344">MGGTARAWARRQGHGFTTLTDRTATFQLVRGPAELQRWQGAERAGGPGVDGIVDRPPARWGLAARGALVEPGGPTTGFDIDRREVVWADLAPRLDAHAAAAQWDPATAVDWDAAPADPVPDVEAAVVQVMTYLVENEQAALVVPAGLLARVHPHFREVQQLLAVQAADEARHMEVFTRRAMLHGGPMGTSSAGGRSSLATLLAEPDFSLASFLLSVLGEGSFLALLGFLEQHAPDPVTARITHLARVDEARHVAFGVAHLEHQSTLDPSLRGSLRTAIARRHDALVDTAGLNADVLDALVLLAAGSWAPEAIARGYDRVQELHRAMDEGRRGRLARLGFPPDEAAELSALHTRNVMEARSAQATSAACRSSRACSRARSRRPRAGTYSSASSAAISASTARSRSRAAARATTRSASRATSRAAALRQVSRSTRSRQLRGSRMSPPPVVASLLNRFKAGARKRWREVDRPAVEPVHLLVGSRPPRRARENRGVQTDGRRGGRVTLATVADALGVSRATVSNAYNHPERLSPRLRDRVLDTARELGYAGPHPLAATLSRGRVNALGLVYDDPMSFAFSDPAAVLFLQGVSEVCEDEDLALVLISGGPAGAVARVALVDAVICYCDVPIEGKLAAIVDRGLPFVVVDGPRLPGAGHVGIDDRRGAASAARHLLHLGHTHLGVIAMPIVDDEWEGTADLDRQARAHYRAARERLVGYREAAEQAGLTWADVPVEERSPYGRDAGRRAAAALLARRPRPTALLAMSDELALGAMAAAQDVGLSVPGDVSIVGFDDVPAAADAHPALTTVRQPHREKGRRAAALLLRPSTVDDEHRLPVELIVRASTGPPPRH</sequence>
<evidence type="ECO:0000313" key="7">
    <source>
        <dbReference type="Proteomes" id="UP001500457"/>
    </source>
</evidence>
<dbReference type="PROSITE" id="PS50932">
    <property type="entry name" value="HTH_LACI_2"/>
    <property type="match status" value="1"/>
</dbReference>
<protein>
    <recommendedName>
        <fullName evidence="5">HTH lacI-type domain-containing protein</fullName>
    </recommendedName>
</protein>
<dbReference type="CDD" id="cd06279">
    <property type="entry name" value="PBP1_LacI-like"/>
    <property type="match status" value="1"/>
</dbReference>
<dbReference type="SUPFAM" id="SSF47240">
    <property type="entry name" value="Ferritin-like"/>
    <property type="match status" value="1"/>
</dbReference>
<dbReference type="InterPro" id="IPR009078">
    <property type="entry name" value="Ferritin-like_SF"/>
</dbReference>
<comment type="caution">
    <text evidence="6">The sequence shown here is derived from an EMBL/GenBank/DDBJ whole genome shotgun (WGS) entry which is preliminary data.</text>
</comment>
<feature type="domain" description="HTH lacI-type" evidence="5">
    <location>
        <begin position="502"/>
        <end position="557"/>
    </location>
</feature>
<reference evidence="7" key="1">
    <citation type="journal article" date="2019" name="Int. J. Syst. Evol. Microbiol.">
        <title>The Global Catalogue of Microorganisms (GCM) 10K type strain sequencing project: providing services to taxonomists for standard genome sequencing and annotation.</title>
        <authorList>
            <consortium name="The Broad Institute Genomics Platform"/>
            <consortium name="The Broad Institute Genome Sequencing Center for Infectious Disease"/>
            <person name="Wu L."/>
            <person name="Ma J."/>
        </authorList>
    </citation>
    <scope>NUCLEOTIDE SEQUENCE [LARGE SCALE GENOMIC DNA]</scope>
    <source>
        <strain evidence="7">JCM 17983</strain>
    </source>
</reference>
<keyword evidence="3" id="KW-0804">Transcription</keyword>
<organism evidence="6 7">
    <name type="scientific">Actinomycetospora straminea</name>
    <dbReference type="NCBI Taxonomy" id="663607"/>
    <lineage>
        <taxon>Bacteria</taxon>
        <taxon>Bacillati</taxon>
        <taxon>Actinomycetota</taxon>
        <taxon>Actinomycetes</taxon>
        <taxon>Pseudonocardiales</taxon>
        <taxon>Pseudonocardiaceae</taxon>
        <taxon>Actinomycetospora</taxon>
    </lineage>
</organism>
<evidence type="ECO:0000256" key="2">
    <source>
        <dbReference type="ARBA" id="ARBA00023125"/>
    </source>
</evidence>
<dbReference type="InterPro" id="IPR010982">
    <property type="entry name" value="Lambda_DNA-bd_dom_sf"/>
</dbReference>
<dbReference type="CDD" id="cd01392">
    <property type="entry name" value="HTH_LacI"/>
    <property type="match status" value="1"/>
</dbReference>
<dbReference type="SUPFAM" id="SSF53822">
    <property type="entry name" value="Periplasmic binding protein-like I"/>
    <property type="match status" value="1"/>
</dbReference>
<evidence type="ECO:0000256" key="3">
    <source>
        <dbReference type="ARBA" id="ARBA00023163"/>
    </source>
</evidence>
<keyword evidence="7" id="KW-1185">Reference proteome</keyword>
<gene>
    <name evidence="6" type="ORF">GCM10023203_28280</name>
</gene>
<evidence type="ECO:0000259" key="5">
    <source>
        <dbReference type="PROSITE" id="PS50932"/>
    </source>
</evidence>
<keyword evidence="1" id="KW-0805">Transcription regulation</keyword>
<evidence type="ECO:0000256" key="1">
    <source>
        <dbReference type="ARBA" id="ARBA00023015"/>
    </source>
</evidence>
<evidence type="ECO:0000256" key="4">
    <source>
        <dbReference type="SAM" id="MobiDB-lite"/>
    </source>
</evidence>
<name>A0ABP9EET3_9PSEU</name>
<dbReference type="PANTHER" id="PTHR30146:SF138">
    <property type="entry name" value="TRANSCRIPTIONAL REGULATORY PROTEIN"/>
    <property type="match status" value="1"/>
</dbReference>
<dbReference type="Gene3D" id="3.40.50.2300">
    <property type="match status" value="2"/>
</dbReference>
<dbReference type="InterPro" id="IPR000843">
    <property type="entry name" value="HTH_LacI"/>
</dbReference>
<accession>A0ABP9EET3</accession>
<dbReference type="RefSeq" id="WP_274233100.1">
    <property type="nucleotide sequence ID" value="NZ_BAABHQ010000006.1"/>
</dbReference>
<dbReference type="SMART" id="SM00354">
    <property type="entry name" value="HTH_LACI"/>
    <property type="match status" value="1"/>
</dbReference>
<dbReference type="InterPro" id="IPR046335">
    <property type="entry name" value="LacI/GalR-like_sensor"/>
</dbReference>
<dbReference type="EMBL" id="BAABHQ010000006">
    <property type="protein sequence ID" value="GAA4876326.1"/>
    <property type="molecule type" value="Genomic_DNA"/>
</dbReference>
<dbReference type="Pfam" id="PF13377">
    <property type="entry name" value="Peripla_BP_3"/>
    <property type="match status" value="1"/>
</dbReference>
<evidence type="ECO:0000313" key="6">
    <source>
        <dbReference type="EMBL" id="GAA4876326.1"/>
    </source>
</evidence>
<dbReference type="Gene3D" id="1.10.260.40">
    <property type="entry name" value="lambda repressor-like DNA-binding domains"/>
    <property type="match status" value="1"/>
</dbReference>
<dbReference type="Proteomes" id="UP001500457">
    <property type="component" value="Unassembled WGS sequence"/>
</dbReference>
<proteinExistence type="predicted"/>
<dbReference type="Pfam" id="PF00356">
    <property type="entry name" value="LacI"/>
    <property type="match status" value="1"/>
</dbReference>
<dbReference type="InterPro" id="IPR012348">
    <property type="entry name" value="RNR-like"/>
</dbReference>
<feature type="region of interest" description="Disordered" evidence="4">
    <location>
        <begin position="370"/>
        <end position="446"/>
    </location>
</feature>
<keyword evidence="2" id="KW-0238">DNA-binding</keyword>
<dbReference type="PANTHER" id="PTHR30146">
    <property type="entry name" value="LACI-RELATED TRANSCRIPTIONAL REPRESSOR"/>
    <property type="match status" value="1"/>
</dbReference>